<proteinExistence type="predicted"/>
<keyword evidence="2" id="KW-1185">Reference proteome</keyword>
<protein>
    <submittedName>
        <fullName evidence="1">Uncharacterized protein</fullName>
    </submittedName>
</protein>
<evidence type="ECO:0000313" key="2">
    <source>
        <dbReference type="Proteomes" id="UP000479000"/>
    </source>
</evidence>
<organism evidence="1 2">
    <name type="scientific">Nesidiocoris tenuis</name>
    <dbReference type="NCBI Taxonomy" id="355587"/>
    <lineage>
        <taxon>Eukaryota</taxon>
        <taxon>Metazoa</taxon>
        <taxon>Ecdysozoa</taxon>
        <taxon>Arthropoda</taxon>
        <taxon>Hexapoda</taxon>
        <taxon>Insecta</taxon>
        <taxon>Pterygota</taxon>
        <taxon>Neoptera</taxon>
        <taxon>Paraneoptera</taxon>
        <taxon>Hemiptera</taxon>
        <taxon>Heteroptera</taxon>
        <taxon>Panheteroptera</taxon>
        <taxon>Cimicomorpha</taxon>
        <taxon>Miridae</taxon>
        <taxon>Dicyphina</taxon>
        <taxon>Nesidiocoris</taxon>
    </lineage>
</organism>
<dbReference type="Proteomes" id="UP000479000">
    <property type="component" value="Unassembled WGS sequence"/>
</dbReference>
<evidence type="ECO:0000313" key="1">
    <source>
        <dbReference type="EMBL" id="CAB0007302.1"/>
    </source>
</evidence>
<dbReference type="AlphaFoldDB" id="A0A6H5GTJ7"/>
<reference evidence="1 2" key="1">
    <citation type="submission" date="2020-02" db="EMBL/GenBank/DDBJ databases">
        <authorList>
            <person name="Ferguson B K."/>
        </authorList>
    </citation>
    <scope>NUCLEOTIDE SEQUENCE [LARGE SCALE GENOMIC DNA]</scope>
</reference>
<gene>
    <name evidence="1" type="ORF">NTEN_LOCUS12603</name>
</gene>
<accession>A0A6H5GTJ7</accession>
<dbReference type="EMBL" id="CADCXU010018956">
    <property type="protein sequence ID" value="CAB0007302.1"/>
    <property type="molecule type" value="Genomic_DNA"/>
</dbReference>
<name>A0A6H5GTJ7_9HEMI</name>
<sequence length="166" mass="18810">MVRGPQGFRGSCSSTPLRTTALVRSAPGRKTILHNLRAIDFSYYITASMKRWNDYSSSPRMKSASVKESTAFFIREGNKKSLSNESLVSRINGNFLYARIYQAYLRKRTYPTSPEARPARHSNKTLLGRAGLTSVAQDQRVIVRFRAGNSFDYFSDSPSVLIYYCQ</sequence>